<dbReference type="SUPFAM" id="SSF53720">
    <property type="entry name" value="ALDH-like"/>
    <property type="match status" value="1"/>
</dbReference>
<dbReference type="AlphaFoldDB" id="A0A8K0V4L2"/>
<dbReference type="InterPro" id="IPR016161">
    <property type="entry name" value="Ald_DH/histidinol_DH"/>
</dbReference>
<protein>
    <submittedName>
        <fullName evidence="4">Aldehyde dehydrogenase family protein</fullName>
    </submittedName>
</protein>
<comment type="caution">
    <text evidence="4">The sequence shown here is derived from an EMBL/GenBank/DDBJ whole genome shotgun (WGS) entry which is preliminary data.</text>
</comment>
<dbReference type="Pfam" id="PF00171">
    <property type="entry name" value="Aldedh"/>
    <property type="match status" value="1"/>
</dbReference>
<evidence type="ECO:0000313" key="5">
    <source>
        <dbReference type="Proteomes" id="UP000659047"/>
    </source>
</evidence>
<sequence length="435" mass="46911">MSVTNSGIAGEMLAQQSIVVRNPWNNEVITELATDGRKRVLEKLDAAWAFRPRLTPEARREILSRARQLLIQRKLDIARLISAESGLSLHDSVYKVDNACALLNHSMLVALFGQEAALCDGVLPVNSSLARHFCGALCGVAAVVTSFHHPLSRVLYSAALAIATNNRIVVKPSSKTPLSARALRMLLLEAGMPEPVFTLVNCADALFIEVAAAHYGVDFISFTGMETQAREMACHAPAGRLVMETGVSDALIVCADVDLQATAALAARGAFFCSGRRFGAVKRLWVDKRCHDEFVRCLAKEARAWRVGDPLDPQVRLGTMIDAVSAAETEQRIALSLALGATCVSGNERCGASLSATVLTRITPDMPVITGETSGPVVSVMAFTHVEEAIEQVNGAKQKLNASFITGDKALPVRDPDAMAENNLKKRFPGREHCR</sequence>
<dbReference type="GO" id="GO:0016620">
    <property type="term" value="F:oxidoreductase activity, acting on the aldehyde or oxo group of donors, NAD or NADP as acceptor"/>
    <property type="evidence" value="ECO:0007669"/>
    <property type="project" value="InterPro"/>
</dbReference>
<dbReference type="RefSeq" id="WP_238713830.1">
    <property type="nucleotide sequence ID" value="NZ_JAEPBH010000022.1"/>
</dbReference>
<dbReference type="EMBL" id="JAEPBH010000022">
    <property type="protein sequence ID" value="MBK4715611.1"/>
    <property type="molecule type" value="Genomic_DNA"/>
</dbReference>
<evidence type="ECO:0000259" key="3">
    <source>
        <dbReference type="Pfam" id="PF00171"/>
    </source>
</evidence>
<keyword evidence="5" id="KW-1185">Reference proteome</keyword>
<dbReference type="PANTHER" id="PTHR11699">
    <property type="entry name" value="ALDEHYDE DEHYDROGENASE-RELATED"/>
    <property type="match status" value="1"/>
</dbReference>
<dbReference type="Gene3D" id="3.40.309.10">
    <property type="entry name" value="Aldehyde Dehydrogenase, Chain A, domain 2"/>
    <property type="match status" value="1"/>
</dbReference>
<dbReference type="InterPro" id="IPR015590">
    <property type="entry name" value="Aldehyde_DH_dom"/>
</dbReference>
<accession>A0A8K0V4L2</accession>
<name>A0A8K0V4L2_9ENTR</name>
<keyword evidence="1" id="KW-0560">Oxidoreductase</keyword>
<reference evidence="4" key="1">
    <citation type="submission" date="2021-01" db="EMBL/GenBank/DDBJ databases">
        <title>Intestinitalea alba gen. nov., sp. nov., a novel genus of the family Enterobacteriaceae, isolated from the gut of the plastic-eating mealworm Tenebrio molitor L.</title>
        <authorList>
            <person name="Yang Y."/>
        </authorList>
    </citation>
    <scope>NUCLEOTIDE SEQUENCE</scope>
    <source>
        <strain evidence="4">BIT-L3</strain>
    </source>
</reference>
<organism evidence="4 5">
    <name type="scientific">Tenebrionibacter intestinalis</name>
    <dbReference type="NCBI Taxonomy" id="2799638"/>
    <lineage>
        <taxon>Bacteria</taxon>
        <taxon>Pseudomonadati</taxon>
        <taxon>Pseudomonadota</taxon>
        <taxon>Gammaproteobacteria</taxon>
        <taxon>Enterobacterales</taxon>
        <taxon>Enterobacteriaceae</taxon>
        <taxon>Tenebrionibacter/Tenebrionicola group</taxon>
        <taxon>Tenebrionibacter</taxon>
    </lineage>
</organism>
<evidence type="ECO:0000256" key="2">
    <source>
        <dbReference type="ARBA" id="ARBA00023027"/>
    </source>
</evidence>
<dbReference type="InterPro" id="IPR016162">
    <property type="entry name" value="Ald_DH_N"/>
</dbReference>
<dbReference type="Proteomes" id="UP000659047">
    <property type="component" value="Unassembled WGS sequence"/>
</dbReference>
<evidence type="ECO:0000256" key="1">
    <source>
        <dbReference type="ARBA" id="ARBA00023002"/>
    </source>
</evidence>
<dbReference type="InterPro" id="IPR016163">
    <property type="entry name" value="Ald_DH_C"/>
</dbReference>
<evidence type="ECO:0000313" key="4">
    <source>
        <dbReference type="EMBL" id="MBK4715611.1"/>
    </source>
</evidence>
<dbReference type="Gene3D" id="3.40.605.10">
    <property type="entry name" value="Aldehyde Dehydrogenase, Chain A, domain 1"/>
    <property type="match status" value="1"/>
</dbReference>
<feature type="domain" description="Aldehyde dehydrogenase" evidence="3">
    <location>
        <begin position="16"/>
        <end position="409"/>
    </location>
</feature>
<gene>
    <name evidence="4" type="ORF">JJB97_09745</name>
</gene>
<proteinExistence type="predicted"/>
<keyword evidence="2" id="KW-0520">NAD</keyword>